<accession>A0A1B6HHZ6</accession>
<organism evidence="1">
    <name type="scientific">Homalodisca liturata</name>
    <dbReference type="NCBI Taxonomy" id="320908"/>
    <lineage>
        <taxon>Eukaryota</taxon>
        <taxon>Metazoa</taxon>
        <taxon>Ecdysozoa</taxon>
        <taxon>Arthropoda</taxon>
        <taxon>Hexapoda</taxon>
        <taxon>Insecta</taxon>
        <taxon>Pterygota</taxon>
        <taxon>Neoptera</taxon>
        <taxon>Paraneoptera</taxon>
        <taxon>Hemiptera</taxon>
        <taxon>Auchenorrhyncha</taxon>
        <taxon>Membracoidea</taxon>
        <taxon>Cicadellidae</taxon>
        <taxon>Cicadellinae</taxon>
        <taxon>Proconiini</taxon>
        <taxon>Homalodisca</taxon>
    </lineage>
</organism>
<sequence>AGVLEDRICALLNTLASRSALALRPGVSLVDLEKYIDDPRIFGRMGLSRQERRAAAGARKDARKQLFNVIVPPRDQFEEERWEEPKEWVGPLSTRVESSYTS</sequence>
<proteinExistence type="predicted"/>
<reference evidence="1" key="1">
    <citation type="submission" date="2015-11" db="EMBL/GenBank/DDBJ databases">
        <title>De novo transcriptome assembly of four potential Pierce s Disease insect vectors from Arizona vineyards.</title>
        <authorList>
            <person name="Tassone E.E."/>
        </authorList>
    </citation>
    <scope>NUCLEOTIDE SEQUENCE</scope>
</reference>
<evidence type="ECO:0000313" key="1">
    <source>
        <dbReference type="EMBL" id="JAS74195.1"/>
    </source>
</evidence>
<dbReference type="EMBL" id="GECU01033511">
    <property type="protein sequence ID" value="JAS74195.1"/>
    <property type="molecule type" value="Transcribed_RNA"/>
</dbReference>
<protein>
    <submittedName>
        <fullName evidence="1">Uncharacterized protein</fullName>
    </submittedName>
</protein>
<gene>
    <name evidence="1" type="ORF">g.58727</name>
</gene>
<feature type="non-terminal residue" evidence="1">
    <location>
        <position position="102"/>
    </location>
</feature>
<name>A0A1B6HHZ6_9HEMI</name>
<dbReference type="AlphaFoldDB" id="A0A1B6HHZ6"/>
<feature type="non-terminal residue" evidence="1">
    <location>
        <position position="1"/>
    </location>
</feature>